<dbReference type="Proteomes" id="UP001057702">
    <property type="component" value="Unassembled WGS sequence"/>
</dbReference>
<sequence length="364" mass="39202">MRICITGAGIAGMLIAWRLVRQAGVHVTLITGPDAEHDATAFSGGLVRGFDTDPRLSELAARSLAELRESALLRDWSEYREVGSVHVVGSSPAGERLAVLDRMLPGSASLLQPAELAAQFGMEGLPEQAVGVLELHAGYFSPDALRRAARRDFTARGGEVYEGAIRELGPDADGFVYRTSTEYGHADAIVFATGAWTGRLLSDLGFPDTQTGLRTKAIQCAVYEVEGERPPAFVDETSGLYGRPAGPGRMLFGLPTDRWDLPPGPQVFLDREEREVRVAVARRFPGLTVHRRPRRVIASAEAYAAEGRLALRPVLEHRTGLFTYAGGSGAAAKTALAASADAAADLMHTLRARRPLPTAERDHR</sequence>
<dbReference type="PANTHER" id="PTHR13847:SF287">
    <property type="entry name" value="FAD-DEPENDENT OXIDOREDUCTASE DOMAIN-CONTAINING PROTEIN 1"/>
    <property type="match status" value="1"/>
</dbReference>
<dbReference type="InterPro" id="IPR036188">
    <property type="entry name" value="FAD/NAD-bd_sf"/>
</dbReference>
<protein>
    <submittedName>
        <fullName evidence="3">FAD-binding oxidoreductase</fullName>
    </submittedName>
</protein>
<dbReference type="PANTHER" id="PTHR13847">
    <property type="entry name" value="SARCOSINE DEHYDROGENASE-RELATED"/>
    <property type="match status" value="1"/>
</dbReference>
<dbReference type="Pfam" id="PF01266">
    <property type="entry name" value="DAO"/>
    <property type="match status" value="1"/>
</dbReference>
<reference evidence="3" key="1">
    <citation type="submission" date="2022-06" db="EMBL/GenBank/DDBJ databases">
        <title>Draft genome sequence of Streptomyces sp. RB6PN25 isolated from peat swamp forest in Thailand.</title>
        <authorList>
            <person name="Duangmal K."/>
            <person name="Klaysubun C."/>
        </authorList>
    </citation>
    <scope>NUCLEOTIDE SEQUENCE</scope>
    <source>
        <strain evidence="3">RB6PN25</strain>
    </source>
</reference>
<dbReference type="RefSeq" id="WP_255923304.1">
    <property type="nucleotide sequence ID" value="NZ_JANFNG010000032.1"/>
</dbReference>
<dbReference type="Gene3D" id="3.30.9.10">
    <property type="entry name" value="D-Amino Acid Oxidase, subunit A, domain 2"/>
    <property type="match status" value="1"/>
</dbReference>
<keyword evidence="4" id="KW-1185">Reference proteome</keyword>
<evidence type="ECO:0000313" key="3">
    <source>
        <dbReference type="EMBL" id="MCQ4084251.1"/>
    </source>
</evidence>
<evidence type="ECO:0000259" key="2">
    <source>
        <dbReference type="Pfam" id="PF01266"/>
    </source>
</evidence>
<comment type="caution">
    <text evidence="3">The sequence shown here is derived from an EMBL/GenBank/DDBJ whole genome shotgun (WGS) entry which is preliminary data.</text>
</comment>
<evidence type="ECO:0000313" key="4">
    <source>
        <dbReference type="Proteomes" id="UP001057702"/>
    </source>
</evidence>
<organism evidence="3 4">
    <name type="scientific">Streptomyces humicola</name>
    <dbReference type="NCBI Taxonomy" id="2953240"/>
    <lineage>
        <taxon>Bacteria</taxon>
        <taxon>Bacillati</taxon>
        <taxon>Actinomycetota</taxon>
        <taxon>Actinomycetes</taxon>
        <taxon>Kitasatosporales</taxon>
        <taxon>Streptomycetaceae</taxon>
        <taxon>Streptomyces</taxon>
    </lineage>
</organism>
<keyword evidence="1" id="KW-0560">Oxidoreductase</keyword>
<name>A0ABT1Q2V2_9ACTN</name>
<evidence type="ECO:0000256" key="1">
    <source>
        <dbReference type="ARBA" id="ARBA00023002"/>
    </source>
</evidence>
<dbReference type="SUPFAM" id="SSF51905">
    <property type="entry name" value="FAD/NAD(P)-binding domain"/>
    <property type="match status" value="1"/>
</dbReference>
<proteinExistence type="predicted"/>
<dbReference type="InterPro" id="IPR006076">
    <property type="entry name" value="FAD-dep_OxRdtase"/>
</dbReference>
<accession>A0ABT1Q2V2</accession>
<feature type="domain" description="FAD dependent oxidoreductase" evidence="2">
    <location>
        <begin position="2"/>
        <end position="344"/>
    </location>
</feature>
<dbReference type="EMBL" id="JANFNG010000032">
    <property type="protein sequence ID" value="MCQ4084251.1"/>
    <property type="molecule type" value="Genomic_DNA"/>
</dbReference>
<dbReference type="Gene3D" id="3.50.50.60">
    <property type="entry name" value="FAD/NAD(P)-binding domain"/>
    <property type="match status" value="1"/>
</dbReference>
<gene>
    <name evidence="3" type="ORF">NGB36_27660</name>
</gene>